<reference evidence="5 6" key="1">
    <citation type="submission" date="2016-10" db="EMBL/GenBank/DDBJ databases">
        <authorList>
            <person name="de Groot N.N."/>
        </authorList>
    </citation>
    <scope>NUCLEOTIDE SEQUENCE [LARGE SCALE GENOMIC DNA]</scope>
    <source>
        <strain evidence="5 6">DSM 22274</strain>
    </source>
</reference>
<dbReference type="InterPro" id="IPR028082">
    <property type="entry name" value="Peripla_BP_I"/>
</dbReference>
<evidence type="ECO:0000313" key="5">
    <source>
        <dbReference type="EMBL" id="SEE97215.1"/>
    </source>
</evidence>
<organism evidence="5 6">
    <name type="scientific">Arthrobacter alpinus</name>
    <dbReference type="NCBI Taxonomy" id="656366"/>
    <lineage>
        <taxon>Bacteria</taxon>
        <taxon>Bacillati</taxon>
        <taxon>Actinomycetota</taxon>
        <taxon>Actinomycetes</taxon>
        <taxon>Micrococcales</taxon>
        <taxon>Micrococcaceae</taxon>
        <taxon>Arthrobacter</taxon>
    </lineage>
</organism>
<dbReference type="SUPFAM" id="SSF53822">
    <property type="entry name" value="Periplasmic binding protein-like I"/>
    <property type="match status" value="1"/>
</dbReference>
<keyword evidence="2 5" id="KW-0238">DNA-binding</keyword>
<dbReference type="PROSITE" id="PS50932">
    <property type="entry name" value="HTH_LACI_2"/>
    <property type="match status" value="1"/>
</dbReference>
<keyword evidence="3" id="KW-0804">Transcription</keyword>
<dbReference type="Gene3D" id="1.10.260.40">
    <property type="entry name" value="lambda repressor-like DNA-binding domains"/>
    <property type="match status" value="1"/>
</dbReference>
<dbReference type="EMBL" id="FNTV01000001">
    <property type="protein sequence ID" value="SEE97215.1"/>
    <property type="molecule type" value="Genomic_DNA"/>
</dbReference>
<gene>
    <name evidence="5" type="ORF">SAMN04489740_3431</name>
</gene>
<dbReference type="Proteomes" id="UP000182725">
    <property type="component" value="Unassembled WGS sequence"/>
</dbReference>
<proteinExistence type="predicted"/>
<dbReference type="CDD" id="cd06267">
    <property type="entry name" value="PBP1_LacI_sugar_binding-like"/>
    <property type="match status" value="1"/>
</dbReference>
<dbReference type="GO" id="GO:0003700">
    <property type="term" value="F:DNA-binding transcription factor activity"/>
    <property type="evidence" value="ECO:0007669"/>
    <property type="project" value="TreeGrafter"/>
</dbReference>
<evidence type="ECO:0000256" key="3">
    <source>
        <dbReference type="ARBA" id="ARBA00023163"/>
    </source>
</evidence>
<name>A0A1H5N6I3_9MICC</name>
<protein>
    <submittedName>
        <fullName evidence="5">DNA-binding transcriptional regulator, LacI/PurR family</fullName>
    </submittedName>
</protein>
<evidence type="ECO:0000313" key="6">
    <source>
        <dbReference type="Proteomes" id="UP000182725"/>
    </source>
</evidence>
<dbReference type="InterPro" id="IPR000843">
    <property type="entry name" value="HTH_LacI"/>
</dbReference>
<dbReference type="Pfam" id="PF00356">
    <property type="entry name" value="LacI"/>
    <property type="match status" value="1"/>
</dbReference>
<evidence type="ECO:0000256" key="2">
    <source>
        <dbReference type="ARBA" id="ARBA00023125"/>
    </source>
</evidence>
<evidence type="ECO:0000256" key="1">
    <source>
        <dbReference type="ARBA" id="ARBA00023015"/>
    </source>
</evidence>
<dbReference type="PROSITE" id="PS00356">
    <property type="entry name" value="HTH_LACI_1"/>
    <property type="match status" value="1"/>
</dbReference>
<dbReference type="InterPro" id="IPR010982">
    <property type="entry name" value="Lambda_DNA-bd_dom_sf"/>
</dbReference>
<dbReference type="AlphaFoldDB" id="A0A1H5N6I3"/>
<dbReference type="GO" id="GO:0000976">
    <property type="term" value="F:transcription cis-regulatory region binding"/>
    <property type="evidence" value="ECO:0007669"/>
    <property type="project" value="TreeGrafter"/>
</dbReference>
<sequence length="337" mass="36607">MRVSIDDVAARAQVSTATVSRALRGLPKVNPATRERVLAVAQELGYVPSPSATRLATGRTKTVGVLVPFIDRWYFAHALEGIDQELREHGYNLLLFSLGGYQHGQQRRFTEQMVRKQIDALVVLCLGLTATELEELQRTQVPMISVGGPVEGCRGVHVDDSAAASAATQHLIDLGHRRIGHLRGGINDEKNFVVPALRSEAFDATMRSAGLEIRPEWNIAGDFTVGEGQAAAARLFDLPGERPTAVFCGSDEMALGLMFEARRRGIRVPEDLSVIGIDDHDFSAPAGLSTIAQEPVEHGRRAARMLLAVLDGESGAIQEQLMPFSLVQRESTAQLRG</sequence>
<evidence type="ECO:0000259" key="4">
    <source>
        <dbReference type="PROSITE" id="PS50932"/>
    </source>
</evidence>
<dbReference type="PANTHER" id="PTHR30146">
    <property type="entry name" value="LACI-RELATED TRANSCRIPTIONAL REPRESSOR"/>
    <property type="match status" value="1"/>
</dbReference>
<accession>A0A1H5N6I3</accession>
<dbReference type="SMART" id="SM00354">
    <property type="entry name" value="HTH_LACI"/>
    <property type="match status" value="1"/>
</dbReference>
<dbReference type="InterPro" id="IPR046335">
    <property type="entry name" value="LacI/GalR-like_sensor"/>
</dbReference>
<keyword evidence="1" id="KW-0805">Transcription regulation</keyword>
<dbReference type="Gene3D" id="3.40.50.2300">
    <property type="match status" value="2"/>
</dbReference>
<dbReference type="RefSeq" id="WP_244516954.1">
    <property type="nucleotide sequence ID" value="NZ_FNTV01000001.1"/>
</dbReference>
<dbReference type="PANTHER" id="PTHR30146:SF153">
    <property type="entry name" value="LACTOSE OPERON REPRESSOR"/>
    <property type="match status" value="1"/>
</dbReference>
<dbReference type="CDD" id="cd01392">
    <property type="entry name" value="HTH_LacI"/>
    <property type="match status" value="1"/>
</dbReference>
<dbReference type="Pfam" id="PF13377">
    <property type="entry name" value="Peripla_BP_3"/>
    <property type="match status" value="1"/>
</dbReference>
<feature type="domain" description="HTH lacI-type" evidence="4">
    <location>
        <begin position="3"/>
        <end position="57"/>
    </location>
</feature>
<dbReference type="SUPFAM" id="SSF47413">
    <property type="entry name" value="lambda repressor-like DNA-binding domains"/>
    <property type="match status" value="1"/>
</dbReference>